<sequence>MKSNLKTGLFIFIVIFLFSSIFLSSFAAEKEYK</sequence>
<organism evidence="1">
    <name type="scientific">marine sediment metagenome</name>
    <dbReference type="NCBI Taxonomy" id="412755"/>
    <lineage>
        <taxon>unclassified sequences</taxon>
        <taxon>metagenomes</taxon>
        <taxon>ecological metagenomes</taxon>
    </lineage>
</organism>
<protein>
    <submittedName>
        <fullName evidence="1">Uncharacterized protein</fullName>
    </submittedName>
</protein>
<accession>X0S0J4</accession>
<gene>
    <name evidence="1" type="ORF">S01H1_14951</name>
</gene>
<evidence type="ECO:0000313" key="1">
    <source>
        <dbReference type="EMBL" id="GAF69462.1"/>
    </source>
</evidence>
<proteinExistence type="predicted"/>
<name>X0S0J4_9ZZZZ</name>
<comment type="caution">
    <text evidence="1">The sequence shown here is derived from an EMBL/GenBank/DDBJ whole genome shotgun (WGS) entry which is preliminary data.</text>
</comment>
<dbReference type="AlphaFoldDB" id="X0S0J4"/>
<dbReference type="EMBL" id="BARS01007799">
    <property type="protein sequence ID" value="GAF69462.1"/>
    <property type="molecule type" value="Genomic_DNA"/>
</dbReference>
<reference evidence="1" key="1">
    <citation type="journal article" date="2014" name="Front. Microbiol.">
        <title>High frequency of phylogenetically diverse reductive dehalogenase-homologous genes in deep subseafloor sedimentary metagenomes.</title>
        <authorList>
            <person name="Kawai M."/>
            <person name="Futagami T."/>
            <person name="Toyoda A."/>
            <person name="Takaki Y."/>
            <person name="Nishi S."/>
            <person name="Hori S."/>
            <person name="Arai W."/>
            <person name="Tsubouchi T."/>
            <person name="Morono Y."/>
            <person name="Uchiyama I."/>
            <person name="Ito T."/>
            <person name="Fujiyama A."/>
            <person name="Inagaki F."/>
            <person name="Takami H."/>
        </authorList>
    </citation>
    <scope>NUCLEOTIDE SEQUENCE</scope>
    <source>
        <strain evidence="1">Expedition CK06-06</strain>
    </source>
</reference>
<feature type="non-terminal residue" evidence="1">
    <location>
        <position position="33"/>
    </location>
</feature>